<protein>
    <recommendedName>
        <fullName evidence="8">Jasmonic acid-amido synthetase JAR1-like</fullName>
    </recommendedName>
</protein>
<evidence type="ECO:0000313" key="6">
    <source>
        <dbReference type="EMBL" id="KDO86407.1"/>
    </source>
</evidence>
<accession>A0A067HEL3</accession>
<dbReference type="InterPro" id="IPR055377">
    <property type="entry name" value="GH3_M"/>
</dbReference>
<keyword evidence="3" id="KW-0812">Transmembrane</keyword>
<dbReference type="InterPro" id="IPR055378">
    <property type="entry name" value="GH3_C"/>
</dbReference>
<keyword evidence="3" id="KW-0472">Membrane</keyword>
<evidence type="ECO:0000256" key="1">
    <source>
        <dbReference type="ARBA" id="ARBA00008068"/>
    </source>
</evidence>
<dbReference type="EMBL" id="KK784873">
    <property type="protein sequence ID" value="KDO86407.1"/>
    <property type="molecule type" value="Genomic_DNA"/>
</dbReference>
<dbReference type="AlphaFoldDB" id="A0A067HEL3"/>
<keyword evidence="7" id="KW-1185">Reference proteome</keyword>
<evidence type="ECO:0000259" key="5">
    <source>
        <dbReference type="Pfam" id="PF23572"/>
    </source>
</evidence>
<dbReference type="PANTHER" id="PTHR31901">
    <property type="entry name" value="GH3 DOMAIN-CONTAINING PROTEIN"/>
    <property type="match status" value="1"/>
</dbReference>
<evidence type="ECO:0000256" key="3">
    <source>
        <dbReference type="SAM" id="Phobius"/>
    </source>
</evidence>
<sequence>MLEKMETVDVDELIEEFETITKDAERIQRETLRKILEENASAEYLQNLGLNGRTDPESFKSCVPLVTHEDLQPYIQRIIDGDISPILTGKPITTISRSSGTTQGKPKFLPFNDELMETTLQIFRTSYAFRNREFPIGKGKALQFIYGSKQSKTKGGLNAGTATTNVYRSSTFKAEMKAMQSQCCSPDEVIFGPDFHQSLYCHLLCGLIFREEIQLVFSTFAHSLVHAFRTFELVWEELCDDIREGVLSSRITVPSIRAAMSKILKPNPELADLIHKKCSGLSNWYGLIPELFPNAKYLSGIMTGSMEHYLKKLRHYAGDLPLMSADYGSSEGWIGANVNPSLPPELATFAVLPNIGYFEFIPQRLGNLESQVLCIEPKPVGLTEVKVGEEYEIIVTNVAGLYRYRLGDVVKVMGFHNSTPELKFICRRNLLLTINIDKNTEKDLQLSVDEAAQLLAEEKQEVVDFTSHVDLSTDPGHYVIFWEVSGEVNDEVLKECCNCLDRSFVDAGYVSARKVNAIGPLELRVVLKGTFQQILDHYLGLGAALSQFKTPRCVGPTNKTVLQILCNNIGIEIFSGSLGLLIVNCVIYFHILNSSCKTAIAKN</sequence>
<dbReference type="InterPro" id="IPR004993">
    <property type="entry name" value="GH3"/>
</dbReference>
<proteinExistence type="inferred from homology"/>
<dbReference type="Pfam" id="PF23571">
    <property type="entry name" value="GH3_M"/>
    <property type="match status" value="1"/>
</dbReference>
<dbReference type="Pfam" id="PF03321">
    <property type="entry name" value="GH3"/>
    <property type="match status" value="1"/>
</dbReference>
<dbReference type="STRING" id="2711.A0A067HEL3"/>
<dbReference type="Proteomes" id="UP000027120">
    <property type="component" value="Unassembled WGS sequence"/>
</dbReference>
<organism evidence="6 7">
    <name type="scientific">Citrus sinensis</name>
    <name type="common">Sweet orange</name>
    <name type="synonym">Citrus aurantium var. sinensis</name>
    <dbReference type="NCBI Taxonomy" id="2711"/>
    <lineage>
        <taxon>Eukaryota</taxon>
        <taxon>Viridiplantae</taxon>
        <taxon>Streptophyta</taxon>
        <taxon>Embryophyta</taxon>
        <taxon>Tracheophyta</taxon>
        <taxon>Spermatophyta</taxon>
        <taxon>Magnoliopsida</taxon>
        <taxon>eudicotyledons</taxon>
        <taxon>Gunneridae</taxon>
        <taxon>Pentapetalae</taxon>
        <taxon>rosids</taxon>
        <taxon>malvids</taxon>
        <taxon>Sapindales</taxon>
        <taxon>Rutaceae</taxon>
        <taxon>Aurantioideae</taxon>
        <taxon>Citrus</taxon>
    </lineage>
</organism>
<name>A0A067HEL3_CITSI</name>
<dbReference type="PANTHER" id="PTHR31901:SF5">
    <property type="entry name" value="JASMONOYL--L-AMINO ACID SYNTHETASE JAR1"/>
    <property type="match status" value="1"/>
</dbReference>
<feature type="transmembrane region" description="Helical" evidence="3">
    <location>
        <begin position="573"/>
        <end position="592"/>
    </location>
</feature>
<evidence type="ECO:0000256" key="2">
    <source>
        <dbReference type="ARBA" id="ARBA00022598"/>
    </source>
</evidence>
<evidence type="ECO:0000313" key="7">
    <source>
        <dbReference type="Proteomes" id="UP000027120"/>
    </source>
</evidence>
<dbReference type="GO" id="GO:0005737">
    <property type="term" value="C:cytoplasm"/>
    <property type="evidence" value="ECO:0000318"/>
    <property type="project" value="GO_Central"/>
</dbReference>
<evidence type="ECO:0008006" key="8">
    <source>
        <dbReference type="Google" id="ProtNLM"/>
    </source>
</evidence>
<feature type="domain" description="GH3 C-terminal" evidence="5">
    <location>
        <begin position="442"/>
        <end position="554"/>
    </location>
</feature>
<feature type="domain" description="GH3 middle" evidence="4">
    <location>
        <begin position="350"/>
        <end position="427"/>
    </location>
</feature>
<dbReference type="SMR" id="A0A067HEL3"/>
<evidence type="ECO:0000259" key="4">
    <source>
        <dbReference type="Pfam" id="PF23571"/>
    </source>
</evidence>
<keyword evidence="2" id="KW-0436">Ligase</keyword>
<comment type="similarity">
    <text evidence="1">Belongs to the IAA-amido conjugating enzyme family.</text>
</comment>
<keyword evidence="3" id="KW-1133">Transmembrane helix</keyword>
<gene>
    <name evidence="6" type="ORF">CISIN_1g007464mg</name>
</gene>
<reference evidence="6 7" key="1">
    <citation type="submission" date="2014-04" db="EMBL/GenBank/DDBJ databases">
        <authorList>
            <consortium name="International Citrus Genome Consortium"/>
            <person name="Gmitter F."/>
            <person name="Chen C."/>
            <person name="Farmerie W."/>
            <person name="Harkins T."/>
            <person name="Desany B."/>
            <person name="Mohiuddin M."/>
            <person name="Kodira C."/>
            <person name="Borodovsky M."/>
            <person name="Lomsadze A."/>
            <person name="Burns P."/>
            <person name="Jenkins J."/>
            <person name="Prochnik S."/>
            <person name="Shu S."/>
            <person name="Chapman J."/>
            <person name="Pitluck S."/>
            <person name="Schmutz J."/>
            <person name="Rokhsar D."/>
        </authorList>
    </citation>
    <scope>NUCLEOTIDE SEQUENCE</scope>
</reference>
<dbReference type="GO" id="GO:0016881">
    <property type="term" value="F:acid-amino acid ligase activity"/>
    <property type="evidence" value="ECO:0000318"/>
    <property type="project" value="GO_Central"/>
</dbReference>
<dbReference type="Pfam" id="PF23572">
    <property type="entry name" value="GH3_C"/>
    <property type="match status" value="1"/>
</dbReference>